<evidence type="ECO:0000256" key="2">
    <source>
        <dbReference type="ARBA" id="ARBA00023125"/>
    </source>
</evidence>
<feature type="domain" description="HTH gntR-type" evidence="5">
    <location>
        <begin position="18"/>
        <end position="85"/>
    </location>
</feature>
<dbReference type="Gene3D" id="1.10.10.10">
    <property type="entry name" value="Winged helix-like DNA-binding domain superfamily/Winged helix DNA-binding domain"/>
    <property type="match status" value="1"/>
</dbReference>
<dbReference type="PANTHER" id="PTHR43537:SF39">
    <property type="entry name" value="HTH-TYPE TRANSCRIPTIONAL REGULATOR MCBR"/>
    <property type="match status" value="1"/>
</dbReference>
<dbReference type="InterPro" id="IPR036388">
    <property type="entry name" value="WH-like_DNA-bd_sf"/>
</dbReference>
<dbReference type="PANTHER" id="PTHR43537">
    <property type="entry name" value="TRANSCRIPTIONAL REGULATOR, GNTR FAMILY"/>
    <property type="match status" value="1"/>
</dbReference>
<dbReference type="PROSITE" id="PS50949">
    <property type="entry name" value="HTH_GNTR"/>
    <property type="match status" value="1"/>
</dbReference>
<reference evidence="6" key="1">
    <citation type="submission" date="2020-12" db="EMBL/GenBank/DDBJ databases">
        <title>Sedimentitalea sp. nov., isolated from sand in Incheon.</title>
        <authorList>
            <person name="Kim W."/>
        </authorList>
    </citation>
    <scope>NUCLEOTIDE SEQUENCE</scope>
    <source>
        <strain evidence="6">CAU 1593</strain>
    </source>
</reference>
<evidence type="ECO:0000256" key="4">
    <source>
        <dbReference type="SAM" id="MobiDB-lite"/>
    </source>
</evidence>
<gene>
    <name evidence="6" type="ORF">JF290_11115</name>
</gene>
<keyword evidence="1" id="KW-0805">Transcription regulation</keyword>
<protein>
    <submittedName>
        <fullName evidence="6">GntR family transcriptional regulator</fullName>
    </submittedName>
</protein>
<comment type="caution">
    <text evidence="6">The sequence shown here is derived from an EMBL/GenBank/DDBJ whole genome shotgun (WGS) entry which is preliminary data.</text>
</comment>
<dbReference type="SUPFAM" id="SSF48008">
    <property type="entry name" value="GntR ligand-binding domain-like"/>
    <property type="match status" value="1"/>
</dbReference>
<accession>A0A8J7IR36</accession>
<sequence length="228" mass="25000">MVKVENAAKRSTGASPSAPAHEQVYRQLRAQILFGEMAPGQAVTIQGLTAELNAGMTPVREAIRRLISDGALVFQGNRRVSVPQLSKSDVEQIVYVRKSIEYQLCERAVNRITDALIDTLDLIDQELDAAISSGNVGRYLERNYQFHATLYAQADAPILAEITDRLWLRFGPSLRVVCGRFGTESLPDRHKDLLTALRARNVAAATAAVLLDIEQGMDQISAVLAAQN</sequence>
<dbReference type="GO" id="GO:0003677">
    <property type="term" value="F:DNA binding"/>
    <property type="evidence" value="ECO:0007669"/>
    <property type="project" value="UniProtKB-KW"/>
</dbReference>
<name>A0A8J7IR36_9RHOB</name>
<dbReference type="InterPro" id="IPR008920">
    <property type="entry name" value="TF_FadR/GntR_C"/>
</dbReference>
<dbReference type="EMBL" id="JAELVR010000007">
    <property type="protein sequence ID" value="MBJ6372076.1"/>
    <property type="molecule type" value="Genomic_DNA"/>
</dbReference>
<dbReference type="RefSeq" id="WP_199024957.1">
    <property type="nucleotide sequence ID" value="NZ_JAELVR010000007.1"/>
</dbReference>
<feature type="region of interest" description="Disordered" evidence="4">
    <location>
        <begin position="1"/>
        <end position="20"/>
    </location>
</feature>
<evidence type="ECO:0000256" key="1">
    <source>
        <dbReference type="ARBA" id="ARBA00023015"/>
    </source>
</evidence>
<proteinExistence type="predicted"/>
<keyword evidence="3" id="KW-0804">Transcription</keyword>
<dbReference type="Gene3D" id="1.20.120.530">
    <property type="entry name" value="GntR ligand-binding domain-like"/>
    <property type="match status" value="1"/>
</dbReference>
<dbReference type="SUPFAM" id="SSF46785">
    <property type="entry name" value="Winged helix' DNA-binding domain"/>
    <property type="match status" value="1"/>
</dbReference>
<evidence type="ECO:0000313" key="6">
    <source>
        <dbReference type="EMBL" id="MBJ6372076.1"/>
    </source>
</evidence>
<dbReference type="AlphaFoldDB" id="A0A8J7IR36"/>
<evidence type="ECO:0000256" key="3">
    <source>
        <dbReference type="ARBA" id="ARBA00023163"/>
    </source>
</evidence>
<dbReference type="Proteomes" id="UP000619079">
    <property type="component" value="Unassembled WGS sequence"/>
</dbReference>
<dbReference type="Pfam" id="PF07729">
    <property type="entry name" value="FCD"/>
    <property type="match status" value="1"/>
</dbReference>
<dbReference type="GO" id="GO:0003700">
    <property type="term" value="F:DNA-binding transcription factor activity"/>
    <property type="evidence" value="ECO:0007669"/>
    <property type="project" value="InterPro"/>
</dbReference>
<dbReference type="InterPro" id="IPR000524">
    <property type="entry name" value="Tscrpt_reg_HTH_GntR"/>
</dbReference>
<dbReference type="SMART" id="SM00895">
    <property type="entry name" value="FCD"/>
    <property type="match status" value="1"/>
</dbReference>
<dbReference type="Pfam" id="PF00392">
    <property type="entry name" value="GntR"/>
    <property type="match status" value="1"/>
</dbReference>
<dbReference type="InterPro" id="IPR011711">
    <property type="entry name" value="GntR_C"/>
</dbReference>
<keyword evidence="2" id="KW-0238">DNA-binding</keyword>
<dbReference type="SMART" id="SM00345">
    <property type="entry name" value="HTH_GNTR"/>
    <property type="match status" value="1"/>
</dbReference>
<keyword evidence="7" id="KW-1185">Reference proteome</keyword>
<dbReference type="InterPro" id="IPR036390">
    <property type="entry name" value="WH_DNA-bd_sf"/>
</dbReference>
<evidence type="ECO:0000313" key="7">
    <source>
        <dbReference type="Proteomes" id="UP000619079"/>
    </source>
</evidence>
<evidence type="ECO:0000259" key="5">
    <source>
        <dbReference type="PROSITE" id="PS50949"/>
    </source>
</evidence>
<organism evidence="6 7">
    <name type="scientific">Sedimentitalea arenosa</name>
    <dbReference type="NCBI Taxonomy" id="2798803"/>
    <lineage>
        <taxon>Bacteria</taxon>
        <taxon>Pseudomonadati</taxon>
        <taxon>Pseudomonadota</taxon>
        <taxon>Alphaproteobacteria</taxon>
        <taxon>Rhodobacterales</taxon>
        <taxon>Paracoccaceae</taxon>
        <taxon>Sedimentitalea</taxon>
    </lineage>
</organism>